<dbReference type="InterPro" id="IPR037143">
    <property type="entry name" value="4-PPantetheinyl_Trfase_dom_sf"/>
</dbReference>
<dbReference type="GO" id="GO:0008897">
    <property type="term" value="F:holo-[acyl-carrier-protein] synthase activity"/>
    <property type="evidence" value="ECO:0007669"/>
    <property type="project" value="InterPro"/>
</dbReference>
<feature type="domain" description="4'-phosphopantetheinyl transferase N-terminal" evidence="4">
    <location>
        <begin position="29"/>
        <end position="119"/>
    </location>
</feature>
<dbReference type="InterPro" id="IPR050559">
    <property type="entry name" value="P-Pant_transferase_sf"/>
</dbReference>
<keyword evidence="6" id="KW-1185">Reference proteome</keyword>
<dbReference type="EMBL" id="QVLX01000004">
    <property type="protein sequence ID" value="RGE86973.1"/>
    <property type="molecule type" value="Genomic_DNA"/>
</dbReference>
<dbReference type="GeneID" id="97192103"/>
<dbReference type="SUPFAM" id="SSF56214">
    <property type="entry name" value="4'-phosphopantetheinyl transferase"/>
    <property type="match status" value="2"/>
</dbReference>
<organism evidence="5 6">
    <name type="scientific">Sellimonas intestinalis</name>
    <dbReference type="NCBI Taxonomy" id="1653434"/>
    <lineage>
        <taxon>Bacteria</taxon>
        <taxon>Bacillati</taxon>
        <taxon>Bacillota</taxon>
        <taxon>Clostridia</taxon>
        <taxon>Lachnospirales</taxon>
        <taxon>Lachnospiraceae</taxon>
        <taxon>Sellimonas</taxon>
    </lineage>
</organism>
<comment type="caution">
    <text evidence="5">The sequence shown here is derived from an EMBL/GenBank/DDBJ whole genome shotgun (WGS) entry which is preliminary data.</text>
</comment>
<dbReference type="Proteomes" id="UP000261080">
    <property type="component" value="Unassembled WGS sequence"/>
</dbReference>
<keyword evidence="2" id="KW-0808">Transferase</keyword>
<evidence type="ECO:0000313" key="6">
    <source>
        <dbReference type="Proteomes" id="UP000261080"/>
    </source>
</evidence>
<dbReference type="InterPro" id="IPR055066">
    <property type="entry name" value="AASDHPPT_N"/>
</dbReference>
<evidence type="ECO:0000256" key="1">
    <source>
        <dbReference type="ARBA" id="ARBA00010990"/>
    </source>
</evidence>
<feature type="domain" description="4'-phosphopantetheinyl transferase" evidence="3">
    <location>
        <begin position="126"/>
        <end position="222"/>
    </location>
</feature>
<comment type="similarity">
    <text evidence="1">Belongs to the P-Pant transferase superfamily. Gsp/Sfp/HetI/AcpT family.</text>
</comment>
<dbReference type="PANTHER" id="PTHR12215">
    <property type="entry name" value="PHOSPHOPANTETHEINE TRANSFERASE"/>
    <property type="match status" value="1"/>
</dbReference>
<protein>
    <submittedName>
        <fullName evidence="5">Uncharacterized protein</fullName>
    </submittedName>
</protein>
<dbReference type="OrthoDB" id="9808281at2"/>
<dbReference type="Pfam" id="PF01648">
    <property type="entry name" value="ACPS"/>
    <property type="match status" value="1"/>
</dbReference>
<gene>
    <name evidence="5" type="ORF">DW016_08485</name>
</gene>
<evidence type="ECO:0000259" key="4">
    <source>
        <dbReference type="Pfam" id="PF22624"/>
    </source>
</evidence>
<dbReference type="GO" id="GO:0000287">
    <property type="term" value="F:magnesium ion binding"/>
    <property type="evidence" value="ECO:0007669"/>
    <property type="project" value="InterPro"/>
</dbReference>
<dbReference type="Pfam" id="PF22624">
    <property type="entry name" value="AASDHPPT_N"/>
    <property type="match status" value="1"/>
</dbReference>
<evidence type="ECO:0000313" key="5">
    <source>
        <dbReference type="EMBL" id="RGE86973.1"/>
    </source>
</evidence>
<dbReference type="GO" id="GO:0019878">
    <property type="term" value="P:lysine biosynthetic process via aminoadipic acid"/>
    <property type="evidence" value="ECO:0007669"/>
    <property type="project" value="TreeGrafter"/>
</dbReference>
<proteinExistence type="inferred from homology"/>
<dbReference type="PANTHER" id="PTHR12215:SF10">
    <property type="entry name" value="L-AMINOADIPATE-SEMIALDEHYDE DEHYDROGENASE-PHOSPHOPANTETHEINYL TRANSFERASE"/>
    <property type="match status" value="1"/>
</dbReference>
<dbReference type="AlphaFoldDB" id="A0A3E3K1N8"/>
<dbReference type="GO" id="GO:0005829">
    <property type="term" value="C:cytosol"/>
    <property type="evidence" value="ECO:0007669"/>
    <property type="project" value="TreeGrafter"/>
</dbReference>
<evidence type="ECO:0000259" key="3">
    <source>
        <dbReference type="Pfam" id="PF01648"/>
    </source>
</evidence>
<evidence type="ECO:0000256" key="2">
    <source>
        <dbReference type="ARBA" id="ARBA00022679"/>
    </source>
</evidence>
<dbReference type="RefSeq" id="WP_053769581.1">
    <property type="nucleotide sequence ID" value="NZ_CATZPC010000003.1"/>
</dbReference>
<dbReference type="InterPro" id="IPR008278">
    <property type="entry name" value="4-PPantetheinyl_Trfase_dom"/>
</dbReference>
<dbReference type="Gene3D" id="3.90.470.20">
    <property type="entry name" value="4'-phosphopantetheinyl transferase domain"/>
    <property type="match status" value="2"/>
</dbReference>
<name>A0A3E3K1N8_9FIRM</name>
<sequence>MNKKVFNNSDLKTIRELQKNEIHIWCIQWHEIAVKIQCERCFLEKNEIVKADKFINDADKYRYLVGRILTKYLAAFYLSVQMENIIIKEDNFGKPYLKCKTKEINLQYNLSHSGAYLLLVFGYGMSLGVDVQEKIQLADYKDIAEHFFHKYEYQAICEDPTENTFFDIWTAKEAYVKAIGKGWSQDSDSFYIKNNNIYSLNEKLGNWRIYRFKLDRNYSVAIVMGEHLQKGD</sequence>
<accession>A0A3E3K1N8</accession>
<reference evidence="5 6" key="1">
    <citation type="submission" date="2018-08" db="EMBL/GenBank/DDBJ databases">
        <title>A genome reference for cultivated species of the human gut microbiota.</title>
        <authorList>
            <person name="Zou Y."/>
            <person name="Xue W."/>
            <person name="Luo G."/>
        </authorList>
    </citation>
    <scope>NUCLEOTIDE SEQUENCE [LARGE SCALE GENOMIC DNA]</scope>
    <source>
        <strain evidence="5 6">AF37-2AT</strain>
    </source>
</reference>